<dbReference type="AlphaFoldDB" id="A0A5S5DSW3"/>
<accession>A0A5S5DSW3</accession>
<reference evidence="1 2" key="1">
    <citation type="submission" date="2019-07" db="EMBL/GenBank/DDBJ databases">
        <title>Genomic Encyclopedia of Type Strains, Phase IV (KMG-IV): sequencing the most valuable type-strain genomes for metagenomic binning, comparative biology and taxonomic classification.</title>
        <authorList>
            <person name="Goeker M."/>
        </authorList>
    </citation>
    <scope>NUCLEOTIDE SEQUENCE [LARGE SCALE GENOMIC DNA]</scope>
    <source>
        <strain evidence="1 2">DSM 18961</strain>
    </source>
</reference>
<evidence type="ECO:0000313" key="1">
    <source>
        <dbReference type="EMBL" id="TYP98096.1"/>
    </source>
</evidence>
<sequence length="210" mass="24903">MHVYFTENLEKDLVIEIMKKRILLITLLISSISFSQNLLSGQKRWSSVDKLTVDDYKIKISDSSNDAIYTQLVISHEAKGFDFFKRNLNQRVSSIFLRNASWIDTTKIKDIHKHIDFQQIQFDLSEIYTRKFRKRLLKNKNKIANGFNVLNQISNEIMAEFSNERLLLAKETRRGLNDKKIAEWKEKIALELNNLNEFRYENKKKIKLTK</sequence>
<proteinExistence type="predicted"/>
<dbReference type="Proteomes" id="UP000323136">
    <property type="component" value="Unassembled WGS sequence"/>
</dbReference>
<protein>
    <submittedName>
        <fullName evidence="1">Uncharacterized protein</fullName>
    </submittedName>
</protein>
<organism evidence="1 2">
    <name type="scientific">Tenacibaculum adriaticum</name>
    <dbReference type="NCBI Taxonomy" id="413713"/>
    <lineage>
        <taxon>Bacteria</taxon>
        <taxon>Pseudomonadati</taxon>
        <taxon>Bacteroidota</taxon>
        <taxon>Flavobacteriia</taxon>
        <taxon>Flavobacteriales</taxon>
        <taxon>Flavobacteriaceae</taxon>
        <taxon>Tenacibaculum</taxon>
    </lineage>
</organism>
<comment type="caution">
    <text evidence="1">The sequence shown here is derived from an EMBL/GenBank/DDBJ whole genome shotgun (WGS) entry which is preliminary data.</text>
</comment>
<gene>
    <name evidence="1" type="ORF">C7447_103266</name>
</gene>
<dbReference type="EMBL" id="VNIA01000003">
    <property type="protein sequence ID" value="TYP98096.1"/>
    <property type="molecule type" value="Genomic_DNA"/>
</dbReference>
<keyword evidence="2" id="KW-1185">Reference proteome</keyword>
<evidence type="ECO:0000313" key="2">
    <source>
        <dbReference type="Proteomes" id="UP000323136"/>
    </source>
</evidence>
<name>A0A5S5DSW3_9FLAO</name>